<evidence type="ECO:0000313" key="1">
    <source>
        <dbReference type="EMBL" id="MBX30948.1"/>
    </source>
</evidence>
<proteinExistence type="predicted"/>
<protein>
    <submittedName>
        <fullName evidence="1">Uncharacterized protein</fullName>
    </submittedName>
</protein>
<name>A0A2P2ML41_RHIMU</name>
<reference evidence="1" key="1">
    <citation type="submission" date="2018-02" db="EMBL/GenBank/DDBJ databases">
        <title>Rhizophora mucronata_Transcriptome.</title>
        <authorList>
            <person name="Meera S.P."/>
            <person name="Sreeshan A."/>
            <person name="Augustine A."/>
        </authorList>
    </citation>
    <scope>NUCLEOTIDE SEQUENCE</scope>
    <source>
        <tissue evidence="1">Leaf</tissue>
    </source>
</reference>
<accession>A0A2P2ML41</accession>
<dbReference type="AlphaFoldDB" id="A0A2P2ML41"/>
<sequence>MFISFKKVSFQSAKRVKSNAQKRRICQLTQAHSFVYLQQPSKNK</sequence>
<organism evidence="1">
    <name type="scientific">Rhizophora mucronata</name>
    <name type="common">Asiatic mangrove</name>
    <dbReference type="NCBI Taxonomy" id="61149"/>
    <lineage>
        <taxon>Eukaryota</taxon>
        <taxon>Viridiplantae</taxon>
        <taxon>Streptophyta</taxon>
        <taxon>Embryophyta</taxon>
        <taxon>Tracheophyta</taxon>
        <taxon>Spermatophyta</taxon>
        <taxon>Magnoliopsida</taxon>
        <taxon>eudicotyledons</taxon>
        <taxon>Gunneridae</taxon>
        <taxon>Pentapetalae</taxon>
        <taxon>rosids</taxon>
        <taxon>fabids</taxon>
        <taxon>Malpighiales</taxon>
        <taxon>Rhizophoraceae</taxon>
        <taxon>Rhizophora</taxon>
    </lineage>
</organism>
<dbReference type="EMBL" id="GGEC01050464">
    <property type="protein sequence ID" value="MBX30948.1"/>
    <property type="molecule type" value="Transcribed_RNA"/>
</dbReference>